<dbReference type="PIRSF" id="PIRSF028763">
    <property type="entry name" value="RNA_pol_Rpc34"/>
    <property type="match status" value="1"/>
</dbReference>
<evidence type="ECO:0000313" key="7">
    <source>
        <dbReference type="EMBL" id="KAL0490608.1"/>
    </source>
</evidence>
<protein>
    <recommendedName>
        <fullName evidence="6">DNA-directed RNA polymerase III subunit RPC6</fullName>
        <shortName evidence="6">RNA polymerase III subunit C6</shortName>
    </recommendedName>
</protein>
<name>A0AAW2ZL71_9EUKA</name>
<dbReference type="InterPro" id="IPR036390">
    <property type="entry name" value="WH_DNA-bd_sf"/>
</dbReference>
<comment type="similarity">
    <text evidence="2 6">Belongs to the eukaryotic RPC34/RPC39 RNA polymerase subunit family.</text>
</comment>
<evidence type="ECO:0000256" key="6">
    <source>
        <dbReference type="PIRNR" id="PIRNR028763"/>
    </source>
</evidence>
<dbReference type="Gene3D" id="1.10.10.10">
    <property type="entry name" value="Winged helix-like DNA-binding domain superfamily/Winged helix DNA-binding domain"/>
    <property type="match status" value="2"/>
</dbReference>
<dbReference type="GO" id="GO:0006383">
    <property type="term" value="P:transcription by RNA polymerase III"/>
    <property type="evidence" value="ECO:0007669"/>
    <property type="project" value="UniProtKB-UniRule"/>
</dbReference>
<reference evidence="7 8" key="1">
    <citation type="submission" date="2024-03" db="EMBL/GenBank/DDBJ databases">
        <title>The Acrasis kona genome and developmental transcriptomes reveal deep origins of eukaryotic multicellular pathways.</title>
        <authorList>
            <person name="Sheikh S."/>
            <person name="Fu C.-J."/>
            <person name="Brown M.W."/>
            <person name="Baldauf S.L."/>
        </authorList>
    </citation>
    <scope>NUCLEOTIDE SEQUENCE [LARGE SCALE GENOMIC DNA]</scope>
    <source>
        <strain evidence="7 8">ATCC MYA-3509</strain>
    </source>
</reference>
<comment type="caution">
    <text evidence="7">The sequence shown here is derived from an EMBL/GenBank/DDBJ whole genome shotgun (WGS) entry which is preliminary data.</text>
</comment>
<evidence type="ECO:0000256" key="4">
    <source>
        <dbReference type="ARBA" id="ARBA00023163"/>
    </source>
</evidence>
<comment type="function">
    <text evidence="6">DNA-dependent RNA polymerase catalyzes the transcription of DNA into RNA using the four ribonucleoside triphosphates as substrates. Specific peripheric component of RNA polymerase III which synthesizes small RNAs, such as 5S rRNA and tRNAs.</text>
</comment>
<dbReference type="AlphaFoldDB" id="A0AAW2ZL71"/>
<dbReference type="Pfam" id="PF05158">
    <property type="entry name" value="RNA_pol_Rpc34"/>
    <property type="match status" value="1"/>
</dbReference>
<evidence type="ECO:0000256" key="5">
    <source>
        <dbReference type="ARBA" id="ARBA00023242"/>
    </source>
</evidence>
<evidence type="ECO:0000256" key="1">
    <source>
        <dbReference type="ARBA" id="ARBA00004123"/>
    </source>
</evidence>
<dbReference type="SUPFAM" id="SSF46785">
    <property type="entry name" value="Winged helix' DNA-binding domain"/>
    <property type="match status" value="2"/>
</dbReference>
<evidence type="ECO:0000256" key="2">
    <source>
        <dbReference type="ARBA" id="ARBA00011038"/>
    </source>
</evidence>
<evidence type="ECO:0000313" key="8">
    <source>
        <dbReference type="Proteomes" id="UP001431209"/>
    </source>
</evidence>
<proteinExistence type="inferred from homology"/>
<dbReference type="EMBL" id="JAOPGA020001704">
    <property type="protein sequence ID" value="KAL0490608.1"/>
    <property type="molecule type" value="Genomic_DNA"/>
</dbReference>
<keyword evidence="4 6" id="KW-0804">Transcription</keyword>
<gene>
    <name evidence="7" type="ORF">AKO1_003395</name>
</gene>
<evidence type="ECO:0000256" key="3">
    <source>
        <dbReference type="ARBA" id="ARBA00022478"/>
    </source>
</evidence>
<dbReference type="InterPro" id="IPR016049">
    <property type="entry name" value="RNA_pol_Rpc34-like"/>
</dbReference>
<comment type="subcellular location">
    <subcellularLocation>
        <location evidence="1 6">Nucleus</location>
    </subcellularLocation>
</comment>
<dbReference type="Proteomes" id="UP001431209">
    <property type="component" value="Unassembled WGS sequence"/>
</dbReference>
<organism evidence="7 8">
    <name type="scientific">Acrasis kona</name>
    <dbReference type="NCBI Taxonomy" id="1008807"/>
    <lineage>
        <taxon>Eukaryota</taxon>
        <taxon>Discoba</taxon>
        <taxon>Heterolobosea</taxon>
        <taxon>Tetramitia</taxon>
        <taxon>Eutetramitia</taxon>
        <taxon>Acrasidae</taxon>
        <taxon>Acrasis</taxon>
    </lineage>
</organism>
<dbReference type="GO" id="GO:0005666">
    <property type="term" value="C:RNA polymerase III complex"/>
    <property type="evidence" value="ECO:0007669"/>
    <property type="project" value="UniProtKB-UniRule"/>
</dbReference>
<dbReference type="InterPro" id="IPR007832">
    <property type="entry name" value="RNA_pol_Rpc34"/>
</dbReference>
<keyword evidence="8" id="KW-1185">Reference proteome</keyword>
<sequence>MANVSEQKLSEIIKLYERKILAVCKTFPDGITDPDLRQHCPLSNARMTAMNGLVSSGRIRLYQDGTTIIYKEVSQEDAALYHGLSPEDITVLEIIKNSANKGEWQSNIKFKSKLQQKQVTNILAKLKTKNIIKSVKTIHGKKKIVYMLASIEPSREITGGLWYTGTDFNLTLIQDLQKKACGVICQKKQCTVSDVLGAVKTMGLTDNIELQEEDMQTIIDTLVYDGLIEKSFDPRSNLYIYKEIKNLTPENAFSEIPCSTCPVFEQCTENGDVNPQSCVYLKQWIEF</sequence>
<keyword evidence="3 6" id="KW-0240">DNA-directed RNA polymerase</keyword>
<accession>A0AAW2ZL71</accession>
<keyword evidence="5 6" id="KW-0539">Nucleus</keyword>
<dbReference type="InterPro" id="IPR036388">
    <property type="entry name" value="WH-like_DNA-bd_sf"/>
</dbReference>
<dbReference type="PANTHER" id="PTHR12780">
    <property type="entry name" value="RNA POLYMERASE III DNA DIRECTED , 39KD SUBUNIT-RELATED"/>
    <property type="match status" value="1"/>
</dbReference>